<feature type="transmembrane region" description="Helical" evidence="7">
    <location>
        <begin position="21"/>
        <end position="39"/>
    </location>
</feature>
<dbReference type="Proteomes" id="UP000244571">
    <property type="component" value="Chromosome"/>
</dbReference>
<evidence type="ECO:0000313" key="11">
    <source>
        <dbReference type="Proteomes" id="UP000244571"/>
    </source>
</evidence>
<reference evidence="10 11" key="1">
    <citation type="submission" date="2018-04" db="EMBL/GenBank/DDBJ databases">
        <title>Bordetella sp. HZ20 isolated from seawater.</title>
        <authorList>
            <person name="Sun C."/>
        </authorList>
    </citation>
    <scope>NUCLEOTIDE SEQUENCE [LARGE SCALE GENOMIC DNA]</scope>
    <source>
        <strain evidence="10 11">HZ20</strain>
    </source>
</reference>
<feature type="domain" description="Integral membrane protein YccS N-terminal" evidence="8">
    <location>
        <begin position="79"/>
        <end position="351"/>
    </location>
</feature>
<comment type="similarity">
    <text evidence="6">Belongs to the YccS/YhfK family.</text>
</comment>
<sequence>MTESRLSRLQRFIYSHHFVSGARRGSGVILAFVVASALLGNPNAGMIAALGALCVGIIDQPGPLSQRIREMTGGLFLGVLAVSLTGFASSHPFLLLISVVGQTFAFSMFAVFGKRGAIIGLGCLIVTVTTMHTPLTPDEVLEHTLITLGGGLFYLLFSSLASLPLSVREEEQALSVALFATANYVYARGEMYDPGTDIDEAYRKLLASQAVMSDQHQSARDMIMRRLSKEALVESPRKIMIWNIYIDMVNMLEMLVATHTDYTLLHRKLGESDTIIFMRDALLKMSSELERIAQAVTREKRVHRRNSVKAELRALEYELEQMKRSGFQKEEAQTYAICVQVLRRLRNSNRLIEHMLAQTSMPRDEKPLNIDQLETSLVEFLSRQSFRPGLLTSNLRKDSPTFRFSLRVSLGVAIALMLGIVFPQLGPHGYWIVLTVIIIMKPAFALTKQRNTARLTGTLLGCVIAFVVFFLTDDTRTLILIMVASIIIGFSFTIINYLVASVFMTVTLLIALHFLLPSSYDLVAERALDTVLGSIIAFACSYFLPWWEANSLPSLARAAIRANQEYLRSAIRLLELPGDDPGRDRYQQYGLPLARKNALVAFSNFAQAFYRMMGEPASQQRCVSEFNNLLIQSHIMAAQISTLITASSLPGTEVAPLVDSLKQIDAALENRALEQISQSLLNRSAETEPADWYFPLGQLQRAVQNIIRESMAIRAEPANA</sequence>
<dbReference type="PANTHER" id="PTHR30509:SF9">
    <property type="entry name" value="MULTIDRUG RESISTANCE PROTEIN MDTO"/>
    <property type="match status" value="1"/>
</dbReference>
<feature type="domain" description="Integral membrane bound transporter" evidence="9">
    <location>
        <begin position="414"/>
        <end position="540"/>
    </location>
</feature>
<evidence type="ECO:0000259" key="9">
    <source>
        <dbReference type="Pfam" id="PF13515"/>
    </source>
</evidence>
<feature type="transmembrane region" description="Helical" evidence="7">
    <location>
        <begin position="71"/>
        <end position="87"/>
    </location>
</feature>
<gene>
    <name evidence="10" type="ORF">DBV39_10850</name>
</gene>
<dbReference type="InterPro" id="IPR032692">
    <property type="entry name" value="YccS_N"/>
</dbReference>
<dbReference type="RefSeq" id="WP_108621542.1">
    <property type="nucleotide sequence ID" value="NZ_CP028901.1"/>
</dbReference>
<feature type="transmembrane region" description="Helical" evidence="7">
    <location>
        <begin position="453"/>
        <end position="471"/>
    </location>
</feature>
<proteinExistence type="inferred from homology"/>
<name>A0A2R4XK09_9BURK</name>
<evidence type="ECO:0000256" key="4">
    <source>
        <dbReference type="ARBA" id="ARBA00022989"/>
    </source>
</evidence>
<dbReference type="InterPro" id="IPR049453">
    <property type="entry name" value="Memb_transporter_dom"/>
</dbReference>
<keyword evidence="11" id="KW-1185">Reference proteome</keyword>
<dbReference type="Pfam" id="PF12805">
    <property type="entry name" value="FUSC-like"/>
    <property type="match status" value="1"/>
</dbReference>
<dbReference type="AlphaFoldDB" id="A0A2R4XK09"/>
<organism evidence="10 11">
    <name type="scientific">Orrella marina</name>
    <dbReference type="NCBI Taxonomy" id="2163011"/>
    <lineage>
        <taxon>Bacteria</taxon>
        <taxon>Pseudomonadati</taxon>
        <taxon>Pseudomonadota</taxon>
        <taxon>Betaproteobacteria</taxon>
        <taxon>Burkholderiales</taxon>
        <taxon>Alcaligenaceae</taxon>
        <taxon>Orrella</taxon>
    </lineage>
</organism>
<comment type="subcellular location">
    <subcellularLocation>
        <location evidence="1">Cell membrane</location>
        <topology evidence="1">Multi-pass membrane protein</topology>
    </subcellularLocation>
</comment>
<feature type="transmembrane region" description="Helical" evidence="7">
    <location>
        <begin position="404"/>
        <end position="422"/>
    </location>
</feature>
<dbReference type="OrthoDB" id="8670769at2"/>
<keyword evidence="4 7" id="KW-1133">Transmembrane helix</keyword>
<evidence type="ECO:0000313" key="10">
    <source>
        <dbReference type="EMBL" id="AWB34126.1"/>
    </source>
</evidence>
<keyword evidence="5 7" id="KW-0472">Membrane</keyword>
<evidence type="ECO:0000256" key="5">
    <source>
        <dbReference type="ARBA" id="ARBA00023136"/>
    </source>
</evidence>
<dbReference type="GO" id="GO:0005886">
    <property type="term" value="C:plasma membrane"/>
    <property type="evidence" value="ECO:0007669"/>
    <property type="project" value="UniProtKB-SubCell"/>
</dbReference>
<feature type="transmembrane region" description="Helical" evidence="7">
    <location>
        <begin position="145"/>
        <end position="165"/>
    </location>
</feature>
<dbReference type="EMBL" id="CP028901">
    <property type="protein sequence ID" value="AWB34126.1"/>
    <property type="molecule type" value="Genomic_DNA"/>
</dbReference>
<evidence type="ECO:0000256" key="7">
    <source>
        <dbReference type="SAM" id="Phobius"/>
    </source>
</evidence>
<protein>
    <submittedName>
        <fullName evidence="10">Uncharacterized protein</fullName>
    </submittedName>
</protein>
<evidence type="ECO:0000259" key="8">
    <source>
        <dbReference type="Pfam" id="PF12805"/>
    </source>
</evidence>
<evidence type="ECO:0000256" key="2">
    <source>
        <dbReference type="ARBA" id="ARBA00022475"/>
    </source>
</evidence>
<dbReference type="PANTHER" id="PTHR30509">
    <property type="entry name" value="P-HYDROXYBENZOIC ACID EFFLUX PUMP SUBUNIT-RELATED"/>
    <property type="match status" value="1"/>
</dbReference>
<evidence type="ECO:0000256" key="6">
    <source>
        <dbReference type="ARBA" id="ARBA00043993"/>
    </source>
</evidence>
<feature type="transmembrane region" description="Helical" evidence="7">
    <location>
        <begin position="483"/>
        <end position="516"/>
    </location>
</feature>
<feature type="transmembrane region" description="Helical" evidence="7">
    <location>
        <begin position="117"/>
        <end position="133"/>
    </location>
</feature>
<keyword evidence="2" id="KW-1003">Cell membrane</keyword>
<keyword evidence="3 7" id="KW-0812">Transmembrane</keyword>
<dbReference type="KEGG" id="boz:DBV39_10850"/>
<accession>A0A2R4XK09</accession>
<dbReference type="Pfam" id="PF13515">
    <property type="entry name" value="FUSC_2"/>
    <property type="match status" value="1"/>
</dbReference>
<evidence type="ECO:0000256" key="1">
    <source>
        <dbReference type="ARBA" id="ARBA00004651"/>
    </source>
</evidence>
<evidence type="ECO:0000256" key="3">
    <source>
        <dbReference type="ARBA" id="ARBA00022692"/>
    </source>
</evidence>